<gene>
    <name evidence="2" type="ORF">TDIB3V08_LOCUS4828</name>
</gene>
<organism evidence="2">
    <name type="scientific">Timema douglasi</name>
    <name type="common">Walking stick</name>
    <dbReference type="NCBI Taxonomy" id="61478"/>
    <lineage>
        <taxon>Eukaryota</taxon>
        <taxon>Metazoa</taxon>
        <taxon>Ecdysozoa</taxon>
        <taxon>Arthropoda</taxon>
        <taxon>Hexapoda</taxon>
        <taxon>Insecta</taxon>
        <taxon>Pterygota</taxon>
        <taxon>Neoptera</taxon>
        <taxon>Polyneoptera</taxon>
        <taxon>Phasmatodea</taxon>
        <taxon>Timematodea</taxon>
        <taxon>Timematoidea</taxon>
        <taxon>Timematidae</taxon>
        <taxon>Timema</taxon>
    </lineage>
</organism>
<protein>
    <recommendedName>
        <fullName evidence="1">Transmembrane protein family 132 fourth domain-containing protein</fullName>
    </recommendedName>
</protein>
<feature type="domain" description="Transmembrane protein family 132 fourth" evidence="1">
    <location>
        <begin position="17"/>
        <end position="64"/>
    </location>
</feature>
<proteinExistence type="predicted"/>
<sequence>MSAFSKTSSPSSASSGSWGVMNTAVLTGRQVSQAMKVFIVSQAGKVADVTLQSSCHSEDESVLKEHIKSVTDNEVCSLLNLGPCGLHVVHGSLRTGLESVDWDISSLLRYMYYMFTDSPARRELFTQLTRCASFPLKFCGVLWLENAKCFQSALQIWDHVVKFFKESKLPKTKPVETLKRAACDPFLKCKLAFCKTIADECQPFLQWFQASKPITPYLFEAVEKLIRYLMNRCVKPDLMKCTGPKLLSIDTKKSENLILSKNIDEGFATKRLLGETASTVTERPKLEFIHECRSMLTTMIAKLQERKSLKTEICEGFVFIGSLCYSTFTSTEPEEMFFSFGGTKPYQHHK</sequence>
<name>A0A7R8Z6Z2_TIMDO</name>
<dbReference type="Pfam" id="PF16070">
    <property type="entry name" value="Ig_TMEM132_4th"/>
    <property type="match status" value="1"/>
</dbReference>
<dbReference type="PANTHER" id="PTHR13388">
    <property type="entry name" value="DETONATOR, ISOFORM E"/>
    <property type="match status" value="1"/>
</dbReference>
<reference evidence="2" key="1">
    <citation type="submission" date="2020-11" db="EMBL/GenBank/DDBJ databases">
        <authorList>
            <person name="Tran Van P."/>
        </authorList>
    </citation>
    <scope>NUCLEOTIDE SEQUENCE</scope>
</reference>
<evidence type="ECO:0000259" key="1">
    <source>
        <dbReference type="Pfam" id="PF16070"/>
    </source>
</evidence>
<dbReference type="InterPro" id="IPR026307">
    <property type="entry name" value="TMEM132"/>
</dbReference>
<dbReference type="InterPro" id="IPR031437">
    <property type="entry name" value="Ig_TMEM132_4th"/>
</dbReference>
<dbReference type="PANTHER" id="PTHR13388:SF11">
    <property type="entry name" value="DETONATOR, ISOFORM E"/>
    <property type="match status" value="1"/>
</dbReference>
<evidence type="ECO:0000313" key="2">
    <source>
        <dbReference type="EMBL" id="CAD7198549.1"/>
    </source>
</evidence>
<dbReference type="AlphaFoldDB" id="A0A7R8Z6Z2"/>
<dbReference type="EMBL" id="OA566238">
    <property type="protein sequence ID" value="CAD7198549.1"/>
    <property type="molecule type" value="Genomic_DNA"/>
</dbReference>
<accession>A0A7R8Z6Z2</accession>